<evidence type="ECO:0000256" key="2">
    <source>
        <dbReference type="ARBA" id="ARBA00022801"/>
    </source>
</evidence>
<evidence type="ECO:0000313" key="9">
    <source>
        <dbReference type="Proteomes" id="UP000179797"/>
    </source>
</evidence>
<proteinExistence type="inferred from homology"/>
<dbReference type="AlphaFoldDB" id="A0A1S1Z508"/>
<feature type="binding site" evidence="5">
    <location>
        <position position="166"/>
    </location>
    <ligand>
        <name>Mn(2+)</name>
        <dbReference type="ChEBI" id="CHEBI:29035"/>
        <label>1</label>
    </ligand>
</feature>
<dbReference type="CDD" id="cd09988">
    <property type="entry name" value="Formimidoylglutamase"/>
    <property type="match status" value="1"/>
</dbReference>
<dbReference type="InterPro" id="IPR005923">
    <property type="entry name" value="HutG"/>
</dbReference>
<dbReference type="NCBIfam" id="TIGR01227">
    <property type="entry name" value="hutG"/>
    <property type="match status" value="1"/>
</dbReference>
<protein>
    <recommendedName>
        <fullName evidence="5 6">Formimidoylglutamase</fullName>
        <ecNumber evidence="5 6">3.5.3.8</ecNumber>
    </recommendedName>
    <alternativeName>
        <fullName evidence="5">Formiminoglutamase</fullName>
    </alternativeName>
    <alternativeName>
        <fullName evidence="5">Formiminoglutamate hydrolase</fullName>
    </alternativeName>
</protein>
<dbReference type="PANTHER" id="PTHR11358:SF35">
    <property type="entry name" value="FORMIMIDOYLGLUTAMASE"/>
    <property type="match status" value="1"/>
</dbReference>
<comment type="cofactor">
    <cofactor evidence="5">
        <name>Mn(2+)</name>
        <dbReference type="ChEBI" id="CHEBI:29035"/>
    </cofactor>
    <text evidence="5">Binds 2 manganese ions per subunit.</text>
</comment>
<keyword evidence="9" id="KW-1185">Reference proteome</keyword>
<dbReference type="HAMAP" id="MF_00737">
    <property type="entry name" value="Formimidoylglutam"/>
    <property type="match status" value="1"/>
</dbReference>
<evidence type="ECO:0000256" key="6">
    <source>
        <dbReference type="NCBIfam" id="TIGR01227"/>
    </source>
</evidence>
<dbReference type="InterPro" id="IPR006035">
    <property type="entry name" value="Ureohydrolase"/>
</dbReference>
<dbReference type="EC" id="3.5.3.8" evidence="5 6"/>
<keyword evidence="3 5" id="KW-0369">Histidine metabolism</keyword>
<dbReference type="PANTHER" id="PTHR11358">
    <property type="entry name" value="ARGINASE/AGMATINASE"/>
    <property type="match status" value="1"/>
</dbReference>
<dbReference type="SUPFAM" id="SSF52768">
    <property type="entry name" value="Arginase/deacetylase"/>
    <property type="match status" value="1"/>
</dbReference>
<evidence type="ECO:0000256" key="1">
    <source>
        <dbReference type="ARBA" id="ARBA00022723"/>
    </source>
</evidence>
<feature type="binding site" evidence="5">
    <location>
        <position position="166"/>
    </location>
    <ligand>
        <name>Mn(2+)</name>
        <dbReference type="ChEBI" id="CHEBI:29035"/>
        <label>2</label>
    </ligand>
</feature>
<dbReference type="InterPro" id="IPR023696">
    <property type="entry name" value="Ureohydrolase_dom_sf"/>
</dbReference>
<evidence type="ECO:0000256" key="7">
    <source>
        <dbReference type="PROSITE-ProRule" id="PRU00742"/>
    </source>
</evidence>
<keyword evidence="4 5" id="KW-0464">Manganese</keyword>
<keyword evidence="1 5" id="KW-0479">Metal-binding</keyword>
<comment type="caution">
    <text evidence="8">The sequence shown here is derived from an EMBL/GenBank/DDBJ whole genome shotgun (WGS) entry which is preliminary data.</text>
</comment>
<dbReference type="EMBL" id="JRYR02000001">
    <property type="protein sequence ID" value="OHX68321.1"/>
    <property type="molecule type" value="Genomic_DNA"/>
</dbReference>
<feature type="binding site" evidence="5">
    <location>
        <position position="258"/>
    </location>
    <ligand>
        <name>Mn(2+)</name>
        <dbReference type="ChEBI" id="CHEBI:29035"/>
        <label>1</label>
    </ligand>
</feature>
<evidence type="ECO:0000256" key="3">
    <source>
        <dbReference type="ARBA" id="ARBA00022808"/>
    </source>
</evidence>
<keyword evidence="2 5" id="KW-0378">Hydrolase</keyword>
<dbReference type="Gene3D" id="3.40.800.10">
    <property type="entry name" value="Ureohydrolase domain"/>
    <property type="match status" value="1"/>
</dbReference>
<evidence type="ECO:0000256" key="4">
    <source>
        <dbReference type="ARBA" id="ARBA00023211"/>
    </source>
</evidence>
<dbReference type="PROSITE" id="PS51409">
    <property type="entry name" value="ARGINASE_2"/>
    <property type="match status" value="1"/>
</dbReference>
<dbReference type="STRING" id="915059.NH26_19200"/>
<feature type="binding site" evidence="5">
    <location>
        <position position="258"/>
    </location>
    <ligand>
        <name>Mn(2+)</name>
        <dbReference type="ChEBI" id="CHEBI:29035"/>
        <label>2</label>
    </ligand>
</feature>
<sequence length="329" mass="36585">MIDKTYLATNPNIWDGRNDGDDYDLQRWHQRVEVIDLHSAVIPALQNGQKGIAFIGFMCQEGVKRNKGRLGTVDGPYELRKACANLPVHFSEDLKIVDLGNIQCMGEDLEGAQISLGKLITETLLAGYKPLVWGGGHEIAYAHYLGIRDFIDQKYPGKKIGIINIDAHFDLRKPDPLPSSGTPFYQIAMDQKERGNNFNYLVVGIQKNSNTKKLYNTATELGAKYISGRRITEADKVGTTHKLVDFIDKVDFIYQTTCLDVFAAHYAPGVSASAYNGISPNPTFMKMFKKIHKSGKVISSDIAELNPSLDLDRRTAKLAAALSFEIVKD</sequence>
<comment type="similarity">
    <text evidence="5 7">Belongs to the arginase family.</text>
</comment>
<dbReference type="GO" id="GO:0050415">
    <property type="term" value="F:formimidoylglutamase activity"/>
    <property type="evidence" value="ECO:0007669"/>
    <property type="project" value="UniProtKB-UniRule"/>
</dbReference>
<feature type="binding site" evidence="5">
    <location>
        <position position="137"/>
    </location>
    <ligand>
        <name>Mn(2+)</name>
        <dbReference type="ChEBI" id="CHEBI:29035"/>
        <label>1</label>
    </ligand>
</feature>
<feature type="binding site" evidence="5">
    <location>
        <position position="260"/>
    </location>
    <ligand>
        <name>Mn(2+)</name>
        <dbReference type="ChEBI" id="CHEBI:29035"/>
        <label>2</label>
    </ligand>
</feature>
<feature type="binding site" evidence="5">
    <location>
        <position position="168"/>
    </location>
    <ligand>
        <name>Mn(2+)</name>
        <dbReference type="ChEBI" id="CHEBI:29035"/>
        <label>2</label>
    </ligand>
</feature>
<reference evidence="8 9" key="1">
    <citation type="journal article" date="2012" name="Int. J. Syst. Evol. Microbiol.">
        <title>Flammeovirga pacifica sp. nov., isolated from deep-sea sediment.</title>
        <authorList>
            <person name="Xu H."/>
            <person name="Fu Y."/>
            <person name="Yang N."/>
            <person name="Ding Z."/>
            <person name="Lai Q."/>
            <person name="Zeng R."/>
        </authorList>
    </citation>
    <scope>NUCLEOTIDE SEQUENCE [LARGE SCALE GENOMIC DNA]</scope>
    <source>
        <strain evidence="9">DSM 24597 / LMG 26175 / WPAGA1</strain>
    </source>
</reference>
<comment type="catalytic activity">
    <reaction evidence="5">
        <text>N-formimidoyl-L-glutamate + H2O = formamide + L-glutamate</text>
        <dbReference type="Rhea" id="RHEA:22492"/>
        <dbReference type="ChEBI" id="CHEBI:15377"/>
        <dbReference type="ChEBI" id="CHEBI:16397"/>
        <dbReference type="ChEBI" id="CHEBI:29985"/>
        <dbReference type="ChEBI" id="CHEBI:58928"/>
        <dbReference type="EC" id="3.5.3.8"/>
    </reaction>
</comment>
<comment type="pathway">
    <text evidence="5">Amino-acid degradation; L-histidine degradation into L-glutamate; L-glutamate from N-formimidoyl-L-glutamate (hydrolase route): step 1/1.</text>
</comment>
<evidence type="ECO:0000256" key="5">
    <source>
        <dbReference type="HAMAP-Rule" id="MF_00737"/>
    </source>
</evidence>
<dbReference type="Pfam" id="PF00491">
    <property type="entry name" value="Arginase"/>
    <property type="match status" value="1"/>
</dbReference>
<dbReference type="GO" id="GO:0033389">
    <property type="term" value="P:putrescine biosynthetic process from arginine, via agmatine"/>
    <property type="evidence" value="ECO:0007669"/>
    <property type="project" value="TreeGrafter"/>
</dbReference>
<dbReference type="RefSeq" id="WP_044227077.1">
    <property type="nucleotide sequence ID" value="NZ_JRYR02000001.1"/>
</dbReference>
<dbReference type="OrthoDB" id="9788689at2"/>
<accession>A0A1S1Z508</accession>
<name>A0A1S1Z508_FLAPC</name>
<gene>
    <name evidence="5" type="primary">hutG</name>
    <name evidence="8" type="ORF">NH26_19200</name>
</gene>
<dbReference type="GO" id="GO:0019557">
    <property type="term" value="P:L-histidine catabolic process to glutamate and formate"/>
    <property type="evidence" value="ECO:0007669"/>
    <property type="project" value="UniProtKB-UniPathway"/>
</dbReference>
<dbReference type="UniPathway" id="UPA00379">
    <property type="reaction ID" value="UER00552"/>
</dbReference>
<feature type="binding site" evidence="5">
    <location>
        <position position="170"/>
    </location>
    <ligand>
        <name>Mn(2+)</name>
        <dbReference type="ChEBI" id="CHEBI:29035"/>
        <label>1</label>
    </ligand>
</feature>
<evidence type="ECO:0000313" key="8">
    <source>
        <dbReference type="EMBL" id="OHX68321.1"/>
    </source>
</evidence>
<organism evidence="8 9">
    <name type="scientific">Flammeovirga pacifica</name>
    <dbReference type="NCBI Taxonomy" id="915059"/>
    <lineage>
        <taxon>Bacteria</taxon>
        <taxon>Pseudomonadati</taxon>
        <taxon>Bacteroidota</taxon>
        <taxon>Cytophagia</taxon>
        <taxon>Cytophagales</taxon>
        <taxon>Flammeovirgaceae</taxon>
        <taxon>Flammeovirga</taxon>
    </lineage>
</organism>
<dbReference type="GO" id="GO:0030145">
    <property type="term" value="F:manganese ion binding"/>
    <property type="evidence" value="ECO:0007669"/>
    <property type="project" value="UniProtKB-UniRule"/>
</dbReference>
<dbReference type="GO" id="GO:0008783">
    <property type="term" value="F:agmatinase activity"/>
    <property type="evidence" value="ECO:0007669"/>
    <property type="project" value="TreeGrafter"/>
</dbReference>
<comment type="function">
    <text evidence="5">Catalyzes the conversion of N-formimidoyl-L-glutamate to L-glutamate and formamide.</text>
</comment>
<dbReference type="Proteomes" id="UP000179797">
    <property type="component" value="Unassembled WGS sequence"/>
</dbReference>
<dbReference type="GO" id="GO:0019556">
    <property type="term" value="P:L-histidine catabolic process to glutamate and formamide"/>
    <property type="evidence" value="ECO:0007669"/>
    <property type="project" value="UniProtKB-UniRule"/>
</dbReference>